<reference evidence="1 2" key="3">
    <citation type="journal article" date="2008" name="BMC Genomics">
        <title>The genome of the versatile nitrogen fixer Azorhizobium caulinodans ORS571.</title>
        <authorList>
            <person name="Lee KB."/>
            <person name="Backer P.D."/>
            <person name="Aono T."/>
            <person name="Liu CT."/>
            <person name="Suzuki S."/>
            <person name="Suzuki T."/>
            <person name="Kaneko T."/>
            <person name="Yamada M."/>
            <person name="Tabata S."/>
            <person name="Kupfer D.M."/>
            <person name="Najar F.Z."/>
            <person name="Wiley G.B."/>
            <person name="Roe B."/>
            <person name="Binnewies T.T."/>
            <person name="Ussery D.W."/>
            <person name="D'Haeze W."/>
            <person name="Herder J.D."/>
            <person name="Gevers D."/>
            <person name="Vereecke D."/>
            <person name="Holsters M."/>
            <person name="Oyaizu H."/>
        </authorList>
    </citation>
    <scope>NUCLEOTIDE SEQUENCE [LARGE SCALE GENOMIC DNA]</scope>
    <source>
        <strain evidence="2">ATCC 43989 / DSM 5975 / JCM 20966 / LMG 6465 / NBRC 14845 / NCIMB 13405 / ORS 571</strain>
    </source>
</reference>
<sequence length="225" mass="23584">MALKTGLKSPPPRHCVRLESVTSLRHTGASPCGRGLIPMRRPALRMAFVLATALLTPGLALAQPILEITVVRAVQSVAKVSALDLDKRVVTLVAADGNWSALKAGPEVKNLPQVKVGDEIKLVIEQVTNISVVHPNDGTPVPTNVVTVDTAPLGAKPGAVVTDRREFAATITALAADTRSVTLQGPAGNSLVVPVPANQPFEQLKAGDHVIFRQVTFTGLADIGQ</sequence>
<evidence type="ECO:0000313" key="2">
    <source>
        <dbReference type="Proteomes" id="UP000000270"/>
    </source>
</evidence>
<reference evidence="1 2" key="4">
    <citation type="journal article" date="2009" name="Appl. Environ. Microbiol.">
        <title>Comparative genome-wide transcriptional profiling of Azorhizobium caulinodans ORS571 grown under free-living and symbiotic conditions.</title>
        <authorList>
            <person name="Tsukada S."/>
            <person name="Aono T."/>
            <person name="Akiba N."/>
            <person name="Lee KB."/>
            <person name="Liu CT."/>
            <person name="Toyazaki H."/>
            <person name="Oyaizu H."/>
        </authorList>
    </citation>
    <scope>NUCLEOTIDE SEQUENCE [LARGE SCALE GENOMIC DNA]</scope>
    <source>
        <strain evidence="2">ATCC 43989 / DSM 5975 / JCM 20966 / LMG 6465 / NBRC 14845 / NCIMB 13405 / ORS 571</strain>
    </source>
</reference>
<proteinExistence type="predicted"/>
<reference evidence="1 2" key="5">
    <citation type="journal article" date="2010" name="Appl. Environ. Microbiol.">
        <title>phrR-like gene praR of Azorhizobium caulinodans ORS571 is essential for symbiosis with Sesbania rostrata and is involved in expression of reb genes.</title>
        <authorList>
            <person name="Akiba N."/>
            <person name="Aono T."/>
            <person name="Toyazaki H."/>
            <person name="Sato S."/>
            <person name="Oyaizu H."/>
        </authorList>
    </citation>
    <scope>NUCLEOTIDE SEQUENCE [LARGE SCALE GENOMIC DNA]</scope>
    <source>
        <strain evidence="2">ATCC 43989 / DSM 5975 / JCM 20966 / LMG 6465 / NBRC 14845 / NCIMB 13405 / ORS 571</strain>
    </source>
</reference>
<dbReference type="KEGG" id="azc:AZC_2819"/>
<evidence type="ECO:0000313" key="1">
    <source>
        <dbReference type="EMBL" id="BAF88817.1"/>
    </source>
</evidence>
<keyword evidence="2" id="KW-1185">Reference proteome</keyword>
<dbReference type="HOGENOM" id="CLU_1227870_0_0_5"/>
<reference evidence="2" key="2">
    <citation type="submission" date="2007-04" db="EMBL/GenBank/DDBJ databases">
        <title>Complete genome sequence of the nitrogen-fixing bacterium Azorhizobium caulinodans ORS571.</title>
        <authorList>
            <person name="Lee K.B."/>
            <person name="Backer P.D."/>
            <person name="Aono T."/>
            <person name="Liu C.T."/>
            <person name="Suzuki S."/>
            <person name="Suzuki T."/>
            <person name="Kaneko T."/>
            <person name="Yamada M."/>
            <person name="Tabata S."/>
            <person name="Kupfer D.M."/>
            <person name="Najar F.Z."/>
            <person name="Wiley G.B."/>
            <person name="Roe B."/>
            <person name="Binnewies T."/>
            <person name="Ussery D."/>
            <person name="Vereecke D."/>
            <person name="Gevers D."/>
            <person name="Holsters M."/>
            <person name="Oyaizu H."/>
        </authorList>
    </citation>
    <scope>NUCLEOTIDE SEQUENCE [LARGE SCALE GENOMIC DNA]</scope>
    <source>
        <strain evidence="2">ATCC 43989 / DSM 5975 / JCM 20966 / LMG 6465 / NBRC 14845 / NCIMB 13405 / ORS 571</strain>
    </source>
</reference>
<dbReference type="STRING" id="438753.AZC_2819"/>
<accession>A8I9Q5</accession>
<dbReference type="AlphaFoldDB" id="A8I9Q5"/>
<reference evidence="1 2" key="1">
    <citation type="journal article" date="2007" name="Appl. Environ. Microbiol.">
        <title>Rhizobial factors required for stem nodule maturation and maintenance in Sesbania rostrata-Azorhizobium caulinodans ORS571 symbiosis.</title>
        <authorList>
            <person name="Suzuki S."/>
            <person name="Aono T."/>
            <person name="Lee KB."/>
            <person name="Suzuki T."/>
            <person name="Liu CT."/>
            <person name="Miwa H."/>
            <person name="Wakao S."/>
            <person name="Iki T."/>
            <person name="Oyaizu H."/>
        </authorList>
    </citation>
    <scope>NUCLEOTIDE SEQUENCE [LARGE SCALE GENOMIC DNA]</scope>
    <source>
        <strain evidence="2">ATCC 43989 / DSM 5975 / JCM 20966 / LMG 6465 / NBRC 14845 / NCIMB 13405 / ORS 571</strain>
    </source>
</reference>
<dbReference type="Proteomes" id="UP000000270">
    <property type="component" value="Chromosome"/>
</dbReference>
<dbReference type="EMBL" id="AP009384">
    <property type="protein sequence ID" value="BAF88817.1"/>
    <property type="molecule type" value="Genomic_DNA"/>
</dbReference>
<name>A8I9Q5_AZOC5</name>
<protein>
    <submittedName>
        <fullName evidence="1">Uncharacterized protein</fullName>
    </submittedName>
</protein>
<organism evidence="1 2">
    <name type="scientific">Azorhizobium caulinodans (strain ATCC 43989 / DSM 5975 / JCM 20966 / LMG 6465 / NBRC 14845 / NCIMB 13405 / ORS 571)</name>
    <dbReference type="NCBI Taxonomy" id="438753"/>
    <lineage>
        <taxon>Bacteria</taxon>
        <taxon>Pseudomonadati</taxon>
        <taxon>Pseudomonadota</taxon>
        <taxon>Alphaproteobacteria</taxon>
        <taxon>Hyphomicrobiales</taxon>
        <taxon>Xanthobacteraceae</taxon>
        <taxon>Azorhizobium</taxon>
    </lineage>
</organism>
<gene>
    <name evidence="1" type="ordered locus">AZC_2819</name>
</gene>
<reference evidence="1 2" key="6">
    <citation type="journal article" date="2011" name="Appl. Environ. Microbiol.">
        <title>Involvement of the azorhizobial chromosome partition gene (parA) in the onset of bacteroid differentiation during Sesbania rostrata stem nodule development.</title>
        <authorList>
            <person name="Liu CT."/>
            <person name="Lee KB."/>
            <person name="Wang YS."/>
            <person name="Peng MH."/>
            <person name="Lee KT."/>
            <person name="Suzuki S."/>
            <person name="Suzuki T."/>
            <person name="Oyaizu H."/>
        </authorList>
    </citation>
    <scope>NUCLEOTIDE SEQUENCE [LARGE SCALE GENOMIC DNA]</scope>
    <source>
        <strain evidence="2">ATCC 43989 / DSM 5975 / JCM 20966 / LMG 6465 / NBRC 14845 / NCIMB 13405 / ORS 571</strain>
    </source>
</reference>